<protein>
    <recommendedName>
        <fullName evidence="4">NfeD-like C-terminal domain-containing protein</fullName>
    </recommendedName>
</protein>
<feature type="transmembrane region" description="Helical" evidence="1">
    <location>
        <begin position="44"/>
        <end position="64"/>
    </location>
</feature>
<keyword evidence="1" id="KW-0812">Transmembrane</keyword>
<evidence type="ECO:0000313" key="3">
    <source>
        <dbReference type="Proteomes" id="UP000777774"/>
    </source>
</evidence>
<dbReference type="EMBL" id="JAAXOY010000577">
    <property type="protein sequence ID" value="NKY41119.1"/>
    <property type="molecule type" value="Genomic_DNA"/>
</dbReference>
<sequence length="128" mass="12781">MLEGARRAPTASVVVGIVIDVLLVLVALSPAVVGAVGTSPAGRALVALGAVLAVAVVVVLLVVLGRTGRTPGLAALGLRLVDGASGMAPGRGTGIATWARDGVVLDVRLGRPHLIDLPDETVVERVSE</sequence>
<keyword evidence="1" id="KW-0472">Membrane</keyword>
<proteinExistence type="predicted"/>
<keyword evidence="1" id="KW-1133">Transmembrane helix</keyword>
<comment type="caution">
    <text evidence="2">The sequence shown here is derived from an EMBL/GenBank/DDBJ whole genome shotgun (WGS) entry which is preliminary data.</text>
</comment>
<organism evidence="2 3">
    <name type="scientific">Cellulomonas septica</name>
    <dbReference type="NCBI Taxonomy" id="285080"/>
    <lineage>
        <taxon>Bacteria</taxon>
        <taxon>Bacillati</taxon>
        <taxon>Actinomycetota</taxon>
        <taxon>Actinomycetes</taxon>
        <taxon>Micrococcales</taxon>
        <taxon>Cellulomonadaceae</taxon>
        <taxon>Cellulomonas</taxon>
    </lineage>
</organism>
<feature type="transmembrane region" description="Helical" evidence="1">
    <location>
        <begin position="12"/>
        <end position="32"/>
    </location>
</feature>
<keyword evidence="3" id="KW-1185">Reference proteome</keyword>
<reference evidence="2 3" key="1">
    <citation type="submission" date="2020-04" db="EMBL/GenBank/DDBJ databases">
        <title>MicrobeNet Type strains.</title>
        <authorList>
            <person name="Nicholson A.C."/>
        </authorList>
    </citation>
    <scope>NUCLEOTIDE SEQUENCE [LARGE SCALE GENOMIC DNA]</scope>
    <source>
        <strain evidence="2 3">ATCC BAA-787</strain>
    </source>
</reference>
<feature type="non-terminal residue" evidence="2">
    <location>
        <position position="128"/>
    </location>
</feature>
<evidence type="ECO:0008006" key="4">
    <source>
        <dbReference type="Google" id="ProtNLM"/>
    </source>
</evidence>
<evidence type="ECO:0000313" key="2">
    <source>
        <dbReference type="EMBL" id="NKY41119.1"/>
    </source>
</evidence>
<name>A0ABX1K4S9_9CELL</name>
<evidence type="ECO:0000256" key="1">
    <source>
        <dbReference type="SAM" id="Phobius"/>
    </source>
</evidence>
<gene>
    <name evidence="2" type="ORF">HGA02_16775</name>
</gene>
<accession>A0ABX1K4S9</accession>
<dbReference type="Proteomes" id="UP000777774">
    <property type="component" value="Unassembled WGS sequence"/>
</dbReference>